<proteinExistence type="predicted"/>
<organism evidence="1 2">
    <name type="scientific">Caerostris darwini</name>
    <dbReference type="NCBI Taxonomy" id="1538125"/>
    <lineage>
        <taxon>Eukaryota</taxon>
        <taxon>Metazoa</taxon>
        <taxon>Ecdysozoa</taxon>
        <taxon>Arthropoda</taxon>
        <taxon>Chelicerata</taxon>
        <taxon>Arachnida</taxon>
        <taxon>Araneae</taxon>
        <taxon>Araneomorphae</taxon>
        <taxon>Entelegynae</taxon>
        <taxon>Araneoidea</taxon>
        <taxon>Araneidae</taxon>
        <taxon>Caerostris</taxon>
    </lineage>
</organism>
<dbReference type="Proteomes" id="UP001054837">
    <property type="component" value="Unassembled WGS sequence"/>
</dbReference>
<evidence type="ECO:0000313" key="2">
    <source>
        <dbReference type="Proteomes" id="UP001054837"/>
    </source>
</evidence>
<keyword evidence="2" id="KW-1185">Reference proteome</keyword>
<reference evidence="1 2" key="1">
    <citation type="submission" date="2021-06" db="EMBL/GenBank/DDBJ databases">
        <title>Caerostris darwini draft genome.</title>
        <authorList>
            <person name="Kono N."/>
            <person name="Arakawa K."/>
        </authorList>
    </citation>
    <scope>NUCLEOTIDE SEQUENCE [LARGE SCALE GENOMIC DNA]</scope>
</reference>
<dbReference type="AlphaFoldDB" id="A0AAV4QXJ2"/>
<comment type="caution">
    <text evidence="1">The sequence shown here is derived from an EMBL/GenBank/DDBJ whole genome shotgun (WGS) entry which is preliminary data.</text>
</comment>
<protein>
    <submittedName>
        <fullName evidence="1">Uncharacterized protein</fullName>
    </submittedName>
</protein>
<dbReference type="EMBL" id="BPLQ01005123">
    <property type="protein sequence ID" value="GIY12792.1"/>
    <property type="molecule type" value="Genomic_DNA"/>
</dbReference>
<sequence length="121" mass="14160">MAWKQSLVHGFTLNMFSRKKKVQIFTHAERQVSSLTCWFMQYQAEGKDAGSLLFRVEPFARDCEFNLLVFREKQHRCYQALMGVLGMFEDLFGHLAPIEILQVNSDLHFGMRKVHSMSDNK</sequence>
<evidence type="ECO:0000313" key="1">
    <source>
        <dbReference type="EMBL" id="GIY12792.1"/>
    </source>
</evidence>
<gene>
    <name evidence="1" type="ORF">CDAR_591411</name>
</gene>
<name>A0AAV4QXJ2_9ARAC</name>
<accession>A0AAV4QXJ2</accession>